<evidence type="ECO:0000256" key="7">
    <source>
        <dbReference type="PIRNR" id="PIRNR002744"/>
    </source>
</evidence>
<dbReference type="InterPro" id="IPR026030">
    <property type="entry name" value="Pur-cyt_permease_Fcy2/21/22"/>
</dbReference>
<evidence type="ECO:0000256" key="3">
    <source>
        <dbReference type="ARBA" id="ARBA00022448"/>
    </source>
</evidence>
<feature type="transmembrane region" description="Helical" evidence="8">
    <location>
        <begin position="445"/>
        <end position="462"/>
    </location>
</feature>
<feature type="transmembrane region" description="Helical" evidence="8">
    <location>
        <begin position="107"/>
        <end position="127"/>
    </location>
</feature>
<keyword evidence="3 7" id="KW-0813">Transport</keyword>
<name>A0A941EIY0_9ACTN</name>
<feature type="transmembrane region" description="Helical" evidence="8">
    <location>
        <begin position="176"/>
        <end position="195"/>
    </location>
</feature>
<feature type="transmembrane region" description="Helical" evidence="8">
    <location>
        <begin position="149"/>
        <end position="169"/>
    </location>
</feature>
<feature type="transmembrane region" description="Helical" evidence="8">
    <location>
        <begin position="67"/>
        <end position="87"/>
    </location>
</feature>
<evidence type="ECO:0000256" key="6">
    <source>
        <dbReference type="ARBA" id="ARBA00023136"/>
    </source>
</evidence>
<keyword evidence="10" id="KW-1185">Reference proteome</keyword>
<feature type="transmembrane region" description="Helical" evidence="8">
    <location>
        <begin position="40"/>
        <end position="61"/>
    </location>
</feature>
<dbReference type="GO" id="GO:0022857">
    <property type="term" value="F:transmembrane transporter activity"/>
    <property type="evidence" value="ECO:0007669"/>
    <property type="project" value="InterPro"/>
</dbReference>
<accession>A0A941EIY0</accession>
<dbReference type="PANTHER" id="PTHR31806:SF1">
    <property type="entry name" value="PURINE-CYTOSINE PERMEASE FCY2-RELATED"/>
    <property type="match status" value="1"/>
</dbReference>
<proteinExistence type="inferred from homology"/>
<sequence>MASTIGTETESPAPPSAASVEVRSIDYVPQNERHGTTRHLGAVWFVSNINLTAMATGVTALSIGAGLMWTIIATVVGSLFGSFFMAFHSAQGPQLGLPQLVQSRPQFGYLGAALTVWVFALVNYVAYNTSDALLSGDAMHTLFGLDTNAGYFVAAMIAAMISLFGYRWIHTVSRWLTWPLVVVMVVLTVAALSNATLPSGAFSLGAFHAGPVMTVFVIVAGFQLGWAPYVSDYSRYLPAKVGVRSTFWWTYLPSGLSAIWVFVIGAVASAAYPTATPVDAFKKAADSLFGGLGAIVVFSLLVGLLAVMAINQYGGMMSMISIKDSVSPVSPTRRIRAVCIAIMFLLVWGVAQFVGIDRFNSFYGNVLIFLTYIFTPWTAINLVDYFWVRRGLYSVKEIFNPRGMYGRWGWRGNVAYLVSMLVMLPFMVTTPYTGFLAARLSDVDYSMFIGLPVAGLLYLYFCRSLDLPAERRIVEEEGILTDAHS</sequence>
<evidence type="ECO:0000313" key="9">
    <source>
        <dbReference type="EMBL" id="MBR7828484.1"/>
    </source>
</evidence>
<protein>
    <submittedName>
        <fullName evidence="9">Cytosine permease</fullName>
    </submittedName>
</protein>
<keyword evidence="5 8" id="KW-1133">Transmembrane helix</keyword>
<dbReference type="Proteomes" id="UP000676325">
    <property type="component" value="Unassembled WGS sequence"/>
</dbReference>
<evidence type="ECO:0000256" key="8">
    <source>
        <dbReference type="SAM" id="Phobius"/>
    </source>
</evidence>
<dbReference type="EMBL" id="JAGSOH010000057">
    <property type="protein sequence ID" value="MBR7828484.1"/>
    <property type="molecule type" value="Genomic_DNA"/>
</dbReference>
<evidence type="ECO:0000256" key="5">
    <source>
        <dbReference type="ARBA" id="ARBA00022989"/>
    </source>
</evidence>
<organism evidence="9 10">
    <name type="scientific">Actinospica acidithermotolerans</name>
    <dbReference type="NCBI Taxonomy" id="2828514"/>
    <lineage>
        <taxon>Bacteria</taxon>
        <taxon>Bacillati</taxon>
        <taxon>Actinomycetota</taxon>
        <taxon>Actinomycetes</taxon>
        <taxon>Catenulisporales</taxon>
        <taxon>Actinospicaceae</taxon>
        <taxon>Actinospica</taxon>
    </lineage>
</organism>
<reference evidence="9" key="1">
    <citation type="submission" date="2021-04" db="EMBL/GenBank/DDBJ databases">
        <title>Genome based classification of Actinospica acidithermotolerans sp. nov., an actinobacterium isolated from an Indonesian hot spring.</title>
        <authorList>
            <person name="Kusuma A.B."/>
            <person name="Putra K.E."/>
            <person name="Nafisah S."/>
            <person name="Loh J."/>
            <person name="Nouioui I."/>
            <person name="Goodfellow M."/>
        </authorList>
    </citation>
    <scope>NUCLEOTIDE SEQUENCE</scope>
    <source>
        <strain evidence="9">MGRD01-02</strain>
    </source>
</reference>
<comment type="similarity">
    <text evidence="2 7">Belongs to the purine-cytosine permease (2.A.39) family.</text>
</comment>
<comment type="caution">
    <text evidence="9">The sequence shown here is derived from an EMBL/GenBank/DDBJ whole genome shotgun (WGS) entry which is preliminary data.</text>
</comment>
<feature type="transmembrane region" description="Helical" evidence="8">
    <location>
        <begin position="335"/>
        <end position="356"/>
    </location>
</feature>
<dbReference type="Gene3D" id="1.10.4160.10">
    <property type="entry name" value="Hydantoin permease"/>
    <property type="match status" value="1"/>
</dbReference>
<dbReference type="AlphaFoldDB" id="A0A941EIY0"/>
<dbReference type="PANTHER" id="PTHR31806">
    <property type="entry name" value="PURINE-CYTOSINE PERMEASE FCY2-RELATED"/>
    <property type="match status" value="1"/>
</dbReference>
<dbReference type="GO" id="GO:0005886">
    <property type="term" value="C:plasma membrane"/>
    <property type="evidence" value="ECO:0007669"/>
    <property type="project" value="TreeGrafter"/>
</dbReference>
<comment type="subcellular location">
    <subcellularLocation>
        <location evidence="1">Membrane</location>
        <topology evidence="1">Multi-pass membrane protein</topology>
    </subcellularLocation>
</comment>
<dbReference type="RefSeq" id="WP_212519616.1">
    <property type="nucleotide sequence ID" value="NZ_JAGSOH010000057.1"/>
</dbReference>
<dbReference type="PIRSF" id="PIRSF002744">
    <property type="entry name" value="Pur-cyt_permease"/>
    <property type="match status" value="1"/>
</dbReference>
<gene>
    <name evidence="9" type="ORF">KDK95_19390</name>
</gene>
<keyword evidence="6 7" id="KW-0472">Membrane</keyword>
<feature type="transmembrane region" description="Helical" evidence="8">
    <location>
        <begin position="248"/>
        <end position="272"/>
    </location>
</feature>
<feature type="transmembrane region" description="Helical" evidence="8">
    <location>
        <begin position="292"/>
        <end position="314"/>
    </location>
</feature>
<evidence type="ECO:0000256" key="4">
    <source>
        <dbReference type="ARBA" id="ARBA00022692"/>
    </source>
</evidence>
<evidence type="ECO:0000313" key="10">
    <source>
        <dbReference type="Proteomes" id="UP000676325"/>
    </source>
</evidence>
<dbReference type="InterPro" id="IPR001248">
    <property type="entry name" value="Pur-cyt_permease"/>
</dbReference>
<feature type="transmembrane region" description="Helical" evidence="8">
    <location>
        <begin position="408"/>
        <end position="433"/>
    </location>
</feature>
<keyword evidence="4 8" id="KW-0812">Transmembrane</keyword>
<evidence type="ECO:0000256" key="2">
    <source>
        <dbReference type="ARBA" id="ARBA00008974"/>
    </source>
</evidence>
<evidence type="ECO:0000256" key="1">
    <source>
        <dbReference type="ARBA" id="ARBA00004141"/>
    </source>
</evidence>
<feature type="transmembrane region" description="Helical" evidence="8">
    <location>
        <begin position="201"/>
        <end position="227"/>
    </location>
</feature>
<dbReference type="Pfam" id="PF02133">
    <property type="entry name" value="Transp_cyt_pur"/>
    <property type="match status" value="1"/>
</dbReference>
<feature type="transmembrane region" description="Helical" evidence="8">
    <location>
        <begin position="362"/>
        <end position="387"/>
    </location>
</feature>